<keyword evidence="2" id="KW-1185">Reference proteome</keyword>
<evidence type="ECO:0000313" key="1">
    <source>
        <dbReference type="EMBL" id="KAH6937513.1"/>
    </source>
</evidence>
<comment type="caution">
    <text evidence="1">The sequence shown here is derived from an EMBL/GenBank/DDBJ whole genome shotgun (WGS) entry which is preliminary data.</text>
</comment>
<dbReference type="EMBL" id="CM023482">
    <property type="protein sequence ID" value="KAH6937513.1"/>
    <property type="molecule type" value="Genomic_DNA"/>
</dbReference>
<accession>A0ACB7SRP4</accession>
<protein>
    <submittedName>
        <fullName evidence="1">Uncharacterized protein</fullName>
    </submittedName>
</protein>
<evidence type="ECO:0000313" key="2">
    <source>
        <dbReference type="Proteomes" id="UP000821845"/>
    </source>
</evidence>
<sequence length="318" mass="35994">MPSNAELARDVEALRLEIEGMHENLRMINQLYEESKEKYDAVSAENKTLTKENEKLSRRIADLEQYSRTNNVEIRGVPSTQGESCVAVLQKIGEKIGCPVAPTDVDTVHRVPAKKDKNIIACFCSRTKKAEFISKARKARLNATTLSFPPSAETKVFVNDHLMQDNKRLFAQALELKRQHNWKFLWTDNCCIKARKTEGSCVSEYRNRKTLILTIAVVTTIQLSWHVDFAPTNTAFRRHRGFRVTSDSATADLHHSVVPPALQKKGPYLPTLHLAAAAVASRNAAKPYLSGFAESELGFDIRYMEQAIRPTRRLPRLF</sequence>
<reference evidence="1" key="1">
    <citation type="submission" date="2020-05" db="EMBL/GenBank/DDBJ databases">
        <title>Large-scale comparative analyses of tick genomes elucidate their genetic diversity and vector capacities.</title>
        <authorList>
            <person name="Jia N."/>
            <person name="Wang J."/>
            <person name="Shi W."/>
            <person name="Du L."/>
            <person name="Sun Y."/>
            <person name="Zhan W."/>
            <person name="Jiang J."/>
            <person name="Wang Q."/>
            <person name="Zhang B."/>
            <person name="Ji P."/>
            <person name="Sakyi L.B."/>
            <person name="Cui X."/>
            <person name="Yuan T."/>
            <person name="Jiang B."/>
            <person name="Yang W."/>
            <person name="Lam T.T.-Y."/>
            <person name="Chang Q."/>
            <person name="Ding S."/>
            <person name="Wang X."/>
            <person name="Zhu J."/>
            <person name="Ruan X."/>
            <person name="Zhao L."/>
            <person name="Wei J."/>
            <person name="Que T."/>
            <person name="Du C."/>
            <person name="Cheng J."/>
            <person name="Dai P."/>
            <person name="Han X."/>
            <person name="Huang E."/>
            <person name="Gao Y."/>
            <person name="Liu J."/>
            <person name="Shao H."/>
            <person name="Ye R."/>
            <person name="Li L."/>
            <person name="Wei W."/>
            <person name="Wang X."/>
            <person name="Wang C."/>
            <person name="Yang T."/>
            <person name="Huo Q."/>
            <person name="Li W."/>
            <person name="Guo W."/>
            <person name="Chen H."/>
            <person name="Zhou L."/>
            <person name="Ni X."/>
            <person name="Tian J."/>
            <person name="Zhou Y."/>
            <person name="Sheng Y."/>
            <person name="Liu T."/>
            <person name="Pan Y."/>
            <person name="Xia L."/>
            <person name="Li J."/>
            <person name="Zhao F."/>
            <person name="Cao W."/>
        </authorList>
    </citation>
    <scope>NUCLEOTIDE SEQUENCE</scope>
    <source>
        <strain evidence="1">Hyas-2018</strain>
    </source>
</reference>
<organism evidence="1 2">
    <name type="scientific">Hyalomma asiaticum</name>
    <name type="common">Tick</name>
    <dbReference type="NCBI Taxonomy" id="266040"/>
    <lineage>
        <taxon>Eukaryota</taxon>
        <taxon>Metazoa</taxon>
        <taxon>Ecdysozoa</taxon>
        <taxon>Arthropoda</taxon>
        <taxon>Chelicerata</taxon>
        <taxon>Arachnida</taxon>
        <taxon>Acari</taxon>
        <taxon>Parasitiformes</taxon>
        <taxon>Ixodida</taxon>
        <taxon>Ixodoidea</taxon>
        <taxon>Ixodidae</taxon>
        <taxon>Hyalomminae</taxon>
        <taxon>Hyalomma</taxon>
    </lineage>
</organism>
<dbReference type="Proteomes" id="UP000821845">
    <property type="component" value="Chromosome 2"/>
</dbReference>
<name>A0ACB7SRP4_HYAAI</name>
<gene>
    <name evidence="1" type="ORF">HPB50_000993</name>
</gene>
<proteinExistence type="predicted"/>